<sequence length="540" mass="61225">MNKLIFLFVLGPWLWAQEPVTINGFVFDQGRPVEGVAVKIKDLAQGTLTDADGRYRIATKRGNVLQYSMLGYETVFRTVDGQTTNININLTEKRVALEDVTVSAKERIRTPKYKDILTEYHKNPDMIISSFGVKDKKTSGHALYVLDESELNTNALDFAGAIAGRFPIRNFRDSFYSDGSDPNPGPKILYDVDGMILSQPPNIPASFIKRVAFIPGLAGTSIYGSEGSSGVFIINTKNGFYEKPSSEAVNNKLKTSDLFYQGDAQPLVATQAFLPTALKPLIDSEKPEDVLPFFLQGNFKALTPIQKLQALQLIMESYGTTPTTQSIIDRFYRSGDFDLNHKRVLALIFSAYHLNNEALELYQEQFKRYPNRQRSYVDLYLTYEALGDTMRAKNFLFRYFHLIAEGFFPEPDNSVHGLMVKNLTRYQSKMGTLENGRFVYAEWEGHPADIELQFVGPDNRYFVWEPQSTAPGFLSDSGDGFYIEDAGQSWIMNGRKTKAEAFPVFLKISVFDFKGKRMQRKQLRCYVLYGSSINFKLLDF</sequence>
<evidence type="ECO:0000313" key="2">
    <source>
        <dbReference type="Proteomes" id="UP000219559"/>
    </source>
</evidence>
<dbReference type="SUPFAM" id="SSF56935">
    <property type="entry name" value="Porins"/>
    <property type="match status" value="1"/>
</dbReference>
<keyword evidence="2" id="KW-1185">Reference proteome</keyword>
<dbReference type="Gene3D" id="2.60.40.1120">
    <property type="entry name" value="Carboxypeptidase-like, regulatory domain"/>
    <property type="match status" value="1"/>
</dbReference>
<comment type="caution">
    <text evidence="1">The sequence shown here is derived from an EMBL/GenBank/DDBJ whole genome shotgun (WGS) entry which is preliminary data.</text>
</comment>
<evidence type="ECO:0008006" key="3">
    <source>
        <dbReference type="Google" id="ProtNLM"/>
    </source>
</evidence>
<dbReference type="EMBL" id="NBWU01000007">
    <property type="protein sequence ID" value="PCE62876.1"/>
    <property type="molecule type" value="Genomic_DNA"/>
</dbReference>
<dbReference type="RefSeq" id="WP_097440985.1">
    <property type="nucleotide sequence ID" value="NZ_KZ300477.1"/>
</dbReference>
<dbReference type="InterPro" id="IPR008969">
    <property type="entry name" value="CarboxyPept-like_regulatory"/>
</dbReference>
<dbReference type="Gene3D" id="2.170.130.10">
    <property type="entry name" value="TonB-dependent receptor, plug domain"/>
    <property type="match status" value="1"/>
</dbReference>
<dbReference type="SUPFAM" id="SSF49464">
    <property type="entry name" value="Carboxypeptidase regulatory domain-like"/>
    <property type="match status" value="1"/>
</dbReference>
<gene>
    <name evidence="1" type="ORF">B7P33_16495</name>
</gene>
<protein>
    <recommendedName>
        <fullName evidence="3">TonB-dependent receptor plug domain-containing protein</fullName>
    </recommendedName>
</protein>
<accession>A0A2A4G4H0</accession>
<reference evidence="1 2" key="1">
    <citation type="submission" date="2017-04" db="EMBL/GenBank/DDBJ databases">
        <title>A new member of the family Flavobacteriaceae isolated from ascidians.</title>
        <authorList>
            <person name="Chen L."/>
        </authorList>
    </citation>
    <scope>NUCLEOTIDE SEQUENCE [LARGE SCALE GENOMIC DNA]</scope>
    <source>
        <strain evidence="1 2">HQA918</strain>
    </source>
</reference>
<evidence type="ECO:0000313" key="1">
    <source>
        <dbReference type="EMBL" id="PCE62876.1"/>
    </source>
</evidence>
<proteinExistence type="predicted"/>
<dbReference type="Pfam" id="PF13715">
    <property type="entry name" value="CarbopepD_reg_2"/>
    <property type="match status" value="1"/>
</dbReference>
<name>A0A2A4G4H0_9FLAO</name>
<dbReference type="InterPro" id="IPR037066">
    <property type="entry name" value="Plug_dom_sf"/>
</dbReference>
<organism evidence="1 2">
    <name type="scientific">Sediminicola luteus</name>
    <dbReference type="NCBI Taxonomy" id="319238"/>
    <lineage>
        <taxon>Bacteria</taxon>
        <taxon>Pseudomonadati</taxon>
        <taxon>Bacteroidota</taxon>
        <taxon>Flavobacteriia</taxon>
        <taxon>Flavobacteriales</taxon>
        <taxon>Flavobacteriaceae</taxon>
        <taxon>Sediminicola</taxon>
    </lineage>
</organism>
<dbReference type="AlphaFoldDB" id="A0A2A4G4H0"/>
<dbReference type="OrthoDB" id="9768177at2"/>
<dbReference type="Proteomes" id="UP000219559">
    <property type="component" value="Unassembled WGS sequence"/>
</dbReference>